<name>A0A147KHV8_THECS</name>
<dbReference type="PATRIC" id="fig|665004.4.peg.355"/>
<sequence length="170" mass="18863">MVIGDREALAWVLSTRQTAFPAARAGQVSRLAVGDELLVYTTRGCFRNPTRDRGRVVARATVAAPIARDEEPVRFGGREYPLRCPLHVTELAPFGRGVVLADHVEALHAFPDPRSWSVRLRRPLVPLDAHDRDLLAGLLRPELAPLDDALPEYLRRGVPVQQQSRRAPAP</sequence>
<accession>A0A147KHV8</accession>
<organism evidence="1 2">
    <name type="scientific">Thermobifida cellulosilytica TB100</name>
    <dbReference type="NCBI Taxonomy" id="665004"/>
    <lineage>
        <taxon>Bacteria</taxon>
        <taxon>Bacillati</taxon>
        <taxon>Actinomycetota</taxon>
        <taxon>Actinomycetes</taxon>
        <taxon>Streptosporangiales</taxon>
        <taxon>Nocardiopsidaceae</taxon>
        <taxon>Thermobifida</taxon>
    </lineage>
</organism>
<proteinExistence type="predicted"/>
<evidence type="ECO:0000313" key="2">
    <source>
        <dbReference type="Proteomes" id="UP000074382"/>
    </source>
</evidence>
<comment type="caution">
    <text evidence="1">The sequence shown here is derived from an EMBL/GenBank/DDBJ whole genome shotgun (WGS) entry which is preliminary data.</text>
</comment>
<dbReference type="STRING" id="665004.AC529_09925"/>
<evidence type="ECO:0000313" key="1">
    <source>
        <dbReference type="EMBL" id="KUP96868.1"/>
    </source>
</evidence>
<dbReference type="EMBL" id="LGEM01000063">
    <property type="protein sequence ID" value="KUP96868.1"/>
    <property type="molecule type" value="Genomic_DNA"/>
</dbReference>
<evidence type="ECO:0008006" key="3">
    <source>
        <dbReference type="Google" id="ProtNLM"/>
    </source>
</evidence>
<dbReference type="Proteomes" id="UP000074382">
    <property type="component" value="Unassembled WGS sequence"/>
</dbReference>
<dbReference type="OrthoDB" id="3380613at2"/>
<dbReference type="Gene3D" id="3.10.590.10">
    <property type="entry name" value="ph1033 like domains"/>
    <property type="match status" value="1"/>
</dbReference>
<protein>
    <recommendedName>
        <fullName evidence="3">EVE domain-containing protein</fullName>
    </recommendedName>
</protein>
<reference evidence="2" key="1">
    <citation type="journal article" date="2017" name="Acta Aliment.">
        <title>Plant polysaccharide degrading enzyme system of Thermpbifida cellulosilytica TB100 revealed by de novo genome project data.</title>
        <authorList>
            <person name="Toth A."/>
            <person name="Baka E."/>
            <person name="Luzics S."/>
            <person name="Bata-Vidacs I."/>
            <person name="Nagy I."/>
            <person name="Balint B."/>
            <person name="Herceg R."/>
            <person name="Olasz F."/>
            <person name="Wilk T."/>
            <person name="Nagy T."/>
            <person name="Kriszt B."/>
            <person name="Nagy I."/>
            <person name="Kukolya J."/>
        </authorList>
    </citation>
    <scope>NUCLEOTIDE SEQUENCE [LARGE SCALE GENOMIC DNA]</scope>
    <source>
        <strain evidence="2">TB100</strain>
    </source>
</reference>
<dbReference type="AlphaFoldDB" id="A0A147KHV8"/>
<keyword evidence="2" id="KW-1185">Reference proteome</keyword>
<gene>
    <name evidence="1" type="ORF">AC529_09925</name>
</gene>